<protein>
    <submittedName>
        <fullName evidence="1">Uncharacterized protein</fullName>
    </submittedName>
</protein>
<gene>
    <name evidence="1" type="ORF">Nepgr_017073</name>
</gene>
<comment type="caution">
    <text evidence="1">The sequence shown here is derived from an EMBL/GenBank/DDBJ whole genome shotgun (WGS) entry which is preliminary data.</text>
</comment>
<accession>A0AAD3SQH5</accession>
<name>A0AAD3SQH5_NEPGR</name>
<dbReference type="AlphaFoldDB" id="A0AAD3SQH5"/>
<sequence length="106" mass="11683">MQTSLAKPSKDPSKGPAMNCLLPETIKSAMKSMKLTTCRGRNSAFSCAWVLRHMTRKIRAKIKALIGSNDEVFLAAGGEIGIREGVENRTATPERRRDVLDGRVPR</sequence>
<evidence type="ECO:0000313" key="1">
    <source>
        <dbReference type="EMBL" id="GMH15232.1"/>
    </source>
</evidence>
<organism evidence="1 2">
    <name type="scientific">Nepenthes gracilis</name>
    <name type="common">Slender pitcher plant</name>
    <dbReference type="NCBI Taxonomy" id="150966"/>
    <lineage>
        <taxon>Eukaryota</taxon>
        <taxon>Viridiplantae</taxon>
        <taxon>Streptophyta</taxon>
        <taxon>Embryophyta</taxon>
        <taxon>Tracheophyta</taxon>
        <taxon>Spermatophyta</taxon>
        <taxon>Magnoliopsida</taxon>
        <taxon>eudicotyledons</taxon>
        <taxon>Gunneridae</taxon>
        <taxon>Pentapetalae</taxon>
        <taxon>Caryophyllales</taxon>
        <taxon>Nepenthaceae</taxon>
        <taxon>Nepenthes</taxon>
    </lineage>
</organism>
<dbReference type="Proteomes" id="UP001279734">
    <property type="component" value="Unassembled WGS sequence"/>
</dbReference>
<evidence type="ECO:0000313" key="2">
    <source>
        <dbReference type="Proteomes" id="UP001279734"/>
    </source>
</evidence>
<keyword evidence="2" id="KW-1185">Reference proteome</keyword>
<reference evidence="1" key="1">
    <citation type="submission" date="2023-05" db="EMBL/GenBank/DDBJ databases">
        <title>Nepenthes gracilis genome sequencing.</title>
        <authorList>
            <person name="Fukushima K."/>
        </authorList>
    </citation>
    <scope>NUCLEOTIDE SEQUENCE</scope>
    <source>
        <strain evidence="1">SING2019-196</strain>
    </source>
</reference>
<dbReference type="EMBL" id="BSYO01000015">
    <property type="protein sequence ID" value="GMH15232.1"/>
    <property type="molecule type" value="Genomic_DNA"/>
</dbReference>
<proteinExistence type="predicted"/>